<gene>
    <name evidence="1" type="ORF">RFI_00394</name>
</gene>
<dbReference type="AlphaFoldDB" id="X6PEY6"/>
<evidence type="ECO:0000313" key="1">
    <source>
        <dbReference type="EMBL" id="ETO36668.1"/>
    </source>
</evidence>
<dbReference type="EMBL" id="ASPP01000426">
    <property type="protein sequence ID" value="ETO36668.1"/>
    <property type="molecule type" value="Genomic_DNA"/>
</dbReference>
<comment type="caution">
    <text evidence="1">The sequence shown here is derived from an EMBL/GenBank/DDBJ whole genome shotgun (WGS) entry which is preliminary data.</text>
</comment>
<protein>
    <submittedName>
        <fullName evidence="1">Uncharacterized protein</fullName>
    </submittedName>
</protein>
<sequence length="114" mass="13615">ELKIEEIKEKELMKTWKENKKQYEKKKFKKIDAIEKKNIEISIRLKGHSKSNKTNSKNQVMNRVGIPGERKSIIFCSFYRNIQKISITYSQDEDEQRMPAIVCFNLEEFEKGLK</sequence>
<name>X6PEY6_RETFI</name>
<feature type="non-terminal residue" evidence="1">
    <location>
        <position position="1"/>
    </location>
</feature>
<reference evidence="1 2" key="1">
    <citation type="journal article" date="2013" name="Curr. Biol.">
        <title>The Genome of the Foraminiferan Reticulomyxa filosa.</title>
        <authorList>
            <person name="Glockner G."/>
            <person name="Hulsmann N."/>
            <person name="Schleicher M."/>
            <person name="Noegel A.A."/>
            <person name="Eichinger L."/>
            <person name="Gallinger C."/>
            <person name="Pawlowski J."/>
            <person name="Sierra R."/>
            <person name="Euteneuer U."/>
            <person name="Pillet L."/>
            <person name="Moustafa A."/>
            <person name="Platzer M."/>
            <person name="Groth M."/>
            <person name="Szafranski K."/>
            <person name="Schliwa M."/>
        </authorList>
    </citation>
    <scope>NUCLEOTIDE SEQUENCE [LARGE SCALE GENOMIC DNA]</scope>
</reference>
<organism evidence="1 2">
    <name type="scientific">Reticulomyxa filosa</name>
    <dbReference type="NCBI Taxonomy" id="46433"/>
    <lineage>
        <taxon>Eukaryota</taxon>
        <taxon>Sar</taxon>
        <taxon>Rhizaria</taxon>
        <taxon>Retaria</taxon>
        <taxon>Foraminifera</taxon>
        <taxon>Monothalamids</taxon>
        <taxon>Reticulomyxidae</taxon>
        <taxon>Reticulomyxa</taxon>
    </lineage>
</organism>
<proteinExistence type="predicted"/>
<dbReference type="Proteomes" id="UP000023152">
    <property type="component" value="Unassembled WGS sequence"/>
</dbReference>
<keyword evidence="2" id="KW-1185">Reference proteome</keyword>
<accession>X6PEY6</accession>
<evidence type="ECO:0000313" key="2">
    <source>
        <dbReference type="Proteomes" id="UP000023152"/>
    </source>
</evidence>